<dbReference type="Gramene" id="TraesCS6A02G339000.1">
    <property type="protein sequence ID" value="TraesCS6A02G339000.1"/>
    <property type="gene ID" value="TraesCS6A02G339000"/>
</dbReference>
<organism evidence="1">
    <name type="scientific">Triticum aestivum</name>
    <name type="common">Wheat</name>
    <dbReference type="NCBI Taxonomy" id="4565"/>
    <lineage>
        <taxon>Eukaryota</taxon>
        <taxon>Viridiplantae</taxon>
        <taxon>Streptophyta</taxon>
        <taxon>Embryophyta</taxon>
        <taxon>Tracheophyta</taxon>
        <taxon>Spermatophyta</taxon>
        <taxon>Magnoliopsida</taxon>
        <taxon>Liliopsida</taxon>
        <taxon>Poales</taxon>
        <taxon>Poaceae</taxon>
        <taxon>BOP clade</taxon>
        <taxon>Pooideae</taxon>
        <taxon>Triticodae</taxon>
        <taxon>Triticeae</taxon>
        <taxon>Triticinae</taxon>
        <taxon>Triticum</taxon>
    </lineage>
</organism>
<reference evidence="1" key="1">
    <citation type="submission" date="2018-08" db="EMBL/GenBank/DDBJ databases">
        <authorList>
            <person name="Rossello M."/>
        </authorList>
    </citation>
    <scope>NUCLEOTIDE SEQUENCE [LARGE SCALE GENOMIC DNA]</scope>
    <source>
        <strain evidence="1">cv. Chinese Spring</strain>
    </source>
</reference>
<evidence type="ECO:0000313" key="1">
    <source>
        <dbReference type="EnsemblPlants" id="TraesCS6A02G339000.1"/>
    </source>
</evidence>
<protein>
    <submittedName>
        <fullName evidence="1">Uncharacterized protein</fullName>
    </submittedName>
</protein>
<dbReference type="EnsemblPlants" id="TraesCS6A02G339000.1">
    <property type="protein sequence ID" value="TraesCS6A02G339000.1"/>
    <property type="gene ID" value="TraesCS6A02G339000"/>
</dbReference>
<dbReference type="Gramene" id="TraesCS6A03G0873400.1">
    <property type="protein sequence ID" value="TraesCS6A03G0873400.1.CDS"/>
    <property type="gene ID" value="TraesCS6A03G0873400"/>
</dbReference>
<proteinExistence type="predicted"/>
<dbReference type="OrthoDB" id="669288at2759"/>
<dbReference type="Proteomes" id="UP000019116">
    <property type="component" value="Chromosome 6A"/>
</dbReference>
<dbReference type="OMA" id="HINEAFW"/>
<dbReference type="PANTHER" id="PTHR34835:SF11">
    <property type="entry name" value="AMINOTRANSFERASE-LIKE PLANT MOBILE DOMAIN-CONTAINING PROTEIN"/>
    <property type="match status" value="1"/>
</dbReference>
<name>A0A3B6NV07_WHEAT</name>
<keyword evidence="2" id="KW-1185">Reference proteome</keyword>
<accession>A0A3B6NV07</accession>
<reference evidence="1" key="2">
    <citation type="submission" date="2018-10" db="UniProtKB">
        <authorList>
            <consortium name="EnsemblPlants"/>
        </authorList>
    </citation>
    <scope>IDENTIFICATION</scope>
</reference>
<dbReference type="AlphaFoldDB" id="A0A3B6NV07"/>
<evidence type="ECO:0000313" key="2">
    <source>
        <dbReference type="Proteomes" id="UP000019116"/>
    </source>
</evidence>
<dbReference type="STRING" id="4565.A0A3B6NV07"/>
<sequence>MIQDMARRTDDTFFMAWLAVAFSTFLAPTTALQLSPKCYGLVLDHQMLKNTNICLFIAEHINEAFWNMDQEKQTVCCCLYHLMILYLDALVHDIPVSNCAIRSNAWDNTLIAKVIKKDTISPGVFGKSQMT</sequence>
<dbReference type="PANTHER" id="PTHR34835">
    <property type="entry name" value="OS07G0283600 PROTEIN-RELATED"/>
    <property type="match status" value="1"/>
</dbReference>